<dbReference type="AlphaFoldDB" id="A0A2W6NNQ0"/>
<evidence type="ECO:0000313" key="2">
    <source>
        <dbReference type="Proteomes" id="UP000249204"/>
    </source>
</evidence>
<reference evidence="1 2" key="1">
    <citation type="submission" date="2018-06" db="EMBL/GenBank/DDBJ databases">
        <title>Isolation of heavy metals resistant Paenibacillus silvae NC2 from Gold-Copper mine in ZiJin, China.</title>
        <authorList>
            <person name="Xu J."/>
            <person name="Mazhar H.S."/>
            <person name="Rensing C."/>
        </authorList>
    </citation>
    <scope>NUCLEOTIDE SEQUENCE [LARGE SCALE GENOMIC DNA]</scope>
    <source>
        <strain evidence="1 2">NC2</strain>
    </source>
</reference>
<protein>
    <submittedName>
        <fullName evidence="1">Uncharacterized protein</fullName>
    </submittedName>
</protein>
<comment type="caution">
    <text evidence="1">The sequence shown here is derived from an EMBL/GenBank/DDBJ whole genome shotgun (WGS) entry which is preliminary data.</text>
</comment>
<accession>A0A2W6NNQ0</accession>
<gene>
    <name evidence="1" type="ORF">DN757_02160</name>
</gene>
<proteinExistence type="predicted"/>
<organism evidence="1 2">
    <name type="scientific">Paenibacillus silvae</name>
    <dbReference type="NCBI Taxonomy" id="1325358"/>
    <lineage>
        <taxon>Bacteria</taxon>
        <taxon>Bacillati</taxon>
        <taxon>Bacillota</taxon>
        <taxon>Bacilli</taxon>
        <taxon>Bacillales</taxon>
        <taxon>Paenibacillaceae</taxon>
        <taxon>Paenibacillus</taxon>
    </lineage>
</organism>
<sequence>MINRNKGNHSINTWEDQYYDGYDVSTYDEKMVSDWMREGTEDCVEYLEVLDNEYFWYRSIESK</sequence>
<dbReference type="EMBL" id="QKWW01000006">
    <property type="protein sequence ID" value="PZT57482.1"/>
    <property type="molecule type" value="Genomic_DNA"/>
</dbReference>
<dbReference type="Proteomes" id="UP000249204">
    <property type="component" value="Unassembled WGS sequence"/>
</dbReference>
<evidence type="ECO:0000313" key="1">
    <source>
        <dbReference type="EMBL" id="PZT57482.1"/>
    </source>
</evidence>
<name>A0A2W6NNQ0_9BACL</name>